<keyword evidence="7" id="KW-1185">Reference proteome</keyword>
<sequence>MKLILLFVFLFCGHAIAAPTLTPNSIAMHKVTVNMSAFGSAVSVGSKVVNAEVNANWATGGADYFIYSNKVPDPGAVRTTYGPLWYKNTFWPSNVNINNSISYDGMTYYKMMNVADNDIYVAWKQVVYDYKRRSNTWYTAPFVEQDYSQWVCAINSEGEIKLVNNSRSVAGGDCGDDEMSISIPVRPAENPSNGTLYFYFPKKPTKTVVFNSYRLADMNITYSLLPDYQYSYPGDGTMTPYLQIVLTGSLTFNNACRVSTNGGLAVEVPLGALSAGKFTTKGALPNGYTAKTTNIEFSCDNDIPGTYGSDSVKWSINAAPTSTSSEASNGILKAVAAGSGNTINNLGVQLKSPQNSNNAINATGAVIYPTTVSGNKATAQITAYPTMINDTKPSGSGDFKAMATVTFNIP</sequence>
<dbReference type="PANTHER" id="PTHR33420">
    <property type="entry name" value="FIMBRIAL SUBUNIT ELFA-RELATED"/>
    <property type="match status" value="1"/>
</dbReference>
<comment type="caution">
    <text evidence="6">The sequence shown here is derived from an EMBL/GenBank/DDBJ whole genome shotgun (WGS) entry which is preliminary data.</text>
</comment>
<accession>A0ABS6LTD2</accession>
<keyword evidence="2 4" id="KW-0732">Signal</keyword>
<reference evidence="6 7" key="1">
    <citation type="submission" date="2021-03" db="EMBL/GenBank/DDBJ databases">
        <title>Five novel Rahnella species.</title>
        <authorList>
            <person name="Brady C."/>
            <person name="Asselin J."/>
            <person name="Beer S."/>
            <person name="Bruberg M.B."/>
            <person name="Crampton B."/>
            <person name="Venter S."/>
            <person name="Arnold D."/>
            <person name="Denman S."/>
        </authorList>
    </citation>
    <scope>NUCLEOTIDE SEQUENCE [LARGE SCALE GENOMIC DNA]</scope>
    <source>
        <strain evidence="6 7">H11b</strain>
    </source>
</reference>
<dbReference type="PANTHER" id="PTHR33420:SF31">
    <property type="entry name" value="TYPE 1 FIMBRIN D-MANNOSE SPECIFIC ADHESIN"/>
    <property type="match status" value="1"/>
</dbReference>
<keyword evidence="3" id="KW-0281">Fimbrium</keyword>
<evidence type="ECO:0000256" key="3">
    <source>
        <dbReference type="ARBA" id="ARBA00023263"/>
    </source>
</evidence>
<protein>
    <submittedName>
        <fullName evidence="6">Fimbrial protein</fullName>
    </submittedName>
</protein>
<feature type="domain" description="Fimbrial-type adhesion" evidence="5">
    <location>
        <begin position="245"/>
        <end position="408"/>
    </location>
</feature>
<dbReference type="EMBL" id="JAFMOW010000058">
    <property type="protein sequence ID" value="MBU9855231.1"/>
    <property type="molecule type" value="Genomic_DNA"/>
</dbReference>
<evidence type="ECO:0000256" key="2">
    <source>
        <dbReference type="ARBA" id="ARBA00022729"/>
    </source>
</evidence>
<name>A0ABS6LTD2_9GAMM</name>
<dbReference type="Proteomes" id="UP000734343">
    <property type="component" value="Unassembled WGS sequence"/>
</dbReference>
<evidence type="ECO:0000313" key="7">
    <source>
        <dbReference type="Proteomes" id="UP000734343"/>
    </source>
</evidence>
<gene>
    <name evidence="6" type="ORF">J1778_08035</name>
</gene>
<dbReference type="Pfam" id="PF00419">
    <property type="entry name" value="Fimbrial"/>
    <property type="match status" value="1"/>
</dbReference>
<evidence type="ECO:0000256" key="4">
    <source>
        <dbReference type="SAM" id="SignalP"/>
    </source>
</evidence>
<comment type="subcellular location">
    <subcellularLocation>
        <location evidence="1">Fimbrium</location>
    </subcellularLocation>
</comment>
<dbReference type="RefSeq" id="WP_217172726.1">
    <property type="nucleotide sequence ID" value="NZ_JAFMOW010000058.1"/>
</dbReference>
<proteinExistence type="predicted"/>
<dbReference type="InterPro" id="IPR000259">
    <property type="entry name" value="Adhesion_dom_fimbrial"/>
</dbReference>
<dbReference type="InterPro" id="IPR050263">
    <property type="entry name" value="Bact_Fimbrial_Adh_Pro"/>
</dbReference>
<evidence type="ECO:0000256" key="1">
    <source>
        <dbReference type="ARBA" id="ARBA00004561"/>
    </source>
</evidence>
<evidence type="ECO:0000259" key="5">
    <source>
        <dbReference type="Pfam" id="PF00419"/>
    </source>
</evidence>
<feature type="chain" id="PRO_5045678815" evidence="4">
    <location>
        <begin position="18"/>
        <end position="410"/>
    </location>
</feature>
<evidence type="ECO:0000313" key="6">
    <source>
        <dbReference type="EMBL" id="MBU9855231.1"/>
    </source>
</evidence>
<feature type="signal peptide" evidence="4">
    <location>
        <begin position="1"/>
        <end position="17"/>
    </location>
</feature>
<organism evidence="6 7">
    <name type="scientific">Rahnella bonaserana</name>
    <dbReference type="NCBI Taxonomy" id="2816248"/>
    <lineage>
        <taxon>Bacteria</taxon>
        <taxon>Pseudomonadati</taxon>
        <taxon>Pseudomonadota</taxon>
        <taxon>Gammaproteobacteria</taxon>
        <taxon>Enterobacterales</taxon>
        <taxon>Yersiniaceae</taxon>
        <taxon>Rahnella</taxon>
    </lineage>
</organism>